<reference evidence="1 2" key="1">
    <citation type="submission" date="2021-06" db="EMBL/GenBank/DDBJ databases">
        <title>Caerostris extrusa draft genome.</title>
        <authorList>
            <person name="Kono N."/>
            <person name="Arakawa K."/>
        </authorList>
    </citation>
    <scope>NUCLEOTIDE SEQUENCE [LARGE SCALE GENOMIC DNA]</scope>
</reference>
<dbReference type="EMBL" id="BPLR01016300">
    <property type="protein sequence ID" value="GIY82880.1"/>
    <property type="molecule type" value="Genomic_DNA"/>
</dbReference>
<proteinExistence type="predicted"/>
<dbReference type="Proteomes" id="UP001054945">
    <property type="component" value="Unassembled WGS sequence"/>
</dbReference>
<name>A0AAV4WLM4_CAEEX</name>
<accession>A0AAV4WLM4</accession>
<comment type="caution">
    <text evidence="1">The sequence shown here is derived from an EMBL/GenBank/DDBJ whole genome shotgun (WGS) entry which is preliminary data.</text>
</comment>
<protein>
    <submittedName>
        <fullName evidence="1">Uncharacterized protein</fullName>
    </submittedName>
</protein>
<evidence type="ECO:0000313" key="1">
    <source>
        <dbReference type="EMBL" id="GIY82880.1"/>
    </source>
</evidence>
<sequence>MNLETVDIDYRPQKARPPFITTPGKVSEYYECSNAGPLLISSKRYIFKKNALSTYAQFILKSLQKPASVIGGKIKAITLSHPVNAINIARRERYLFLPPGVRHPFGIPLHRNLETVDIDYRPQKGNASIYHHAGKVSEYYECSNAGPLQISSKKVMTHRLGNVYWNVCCVGEEAKVRDDEGPFS</sequence>
<keyword evidence="2" id="KW-1185">Reference proteome</keyword>
<dbReference type="AlphaFoldDB" id="A0AAV4WLM4"/>
<evidence type="ECO:0000313" key="2">
    <source>
        <dbReference type="Proteomes" id="UP001054945"/>
    </source>
</evidence>
<organism evidence="1 2">
    <name type="scientific">Caerostris extrusa</name>
    <name type="common">Bark spider</name>
    <name type="synonym">Caerostris bankana</name>
    <dbReference type="NCBI Taxonomy" id="172846"/>
    <lineage>
        <taxon>Eukaryota</taxon>
        <taxon>Metazoa</taxon>
        <taxon>Ecdysozoa</taxon>
        <taxon>Arthropoda</taxon>
        <taxon>Chelicerata</taxon>
        <taxon>Arachnida</taxon>
        <taxon>Araneae</taxon>
        <taxon>Araneomorphae</taxon>
        <taxon>Entelegynae</taxon>
        <taxon>Araneoidea</taxon>
        <taxon>Araneidae</taxon>
        <taxon>Caerostris</taxon>
    </lineage>
</organism>
<gene>
    <name evidence="1" type="ORF">CEXT_352911</name>
</gene>